<feature type="repeat" description="TPR" evidence="1">
    <location>
        <begin position="208"/>
        <end position="241"/>
    </location>
</feature>
<dbReference type="SUPFAM" id="SSF48452">
    <property type="entry name" value="TPR-like"/>
    <property type="match status" value="1"/>
</dbReference>
<dbReference type="SMART" id="SM00028">
    <property type="entry name" value="TPR"/>
    <property type="match status" value="3"/>
</dbReference>
<accession>A0A7G5XLN5</accession>
<dbReference type="RefSeq" id="WP_182806244.1">
    <property type="nucleotide sequence ID" value="NZ_CP060007.1"/>
</dbReference>
<dbReference type="EMBL" id="CP060007">
    <property type="protein sequence ID" value="QNA46388.1"/>
    <property type="molecule type" value="Genomic_DNA"/>
</dbReference>
<feature type="coiled-coil region" evidence="2">
    <location>
        <begin position="332"/>
        <end position="363"/>
    </location>
</feature>
<sequence>MEKLCLFIGFFLITTIAFTQTKPKPTPQKKPAQSEMDKMMEEAMQGMSLEEKAEMRKMMKEVMPTLNEVNAKTADYPEFSNNKLLLPAKDAARINSINNKSFSQAEVISTTTTLFSKLMLNAPASEKAIINKVVAKEKKAAALMAASIIAFLQGHNEAAIGLSMKAVLADGSNLIYQNNMAAMLTQCGYADKAIPYLRKLLLQQPGNSTLHNNMGYAWFYLGEKDSAKKYIQFALRRNPAHAEARLCAGVLKEAEGDPVAAAKEYEKSFEEIPNSISERTAKNRNTKNPVETIDYKKLIGEITVYEYFTKEWSQMPSFDNTVAAYEKNKGKKESYDKMYKKLYSKVKEIEQKASKEINDLQSKGEDEFVKTMTKENLKGINMMSKPALYIMAILSNEQKRMMAANMQEDLKLRKYIEEQLKIRNSVSANPKCGEYEEKAEKFMQAVNPKIKEHWEKRLEEFRIWLNAWCTWRWYITGNAKNTVTVELTNWINGFLDLHSAAMRDLRIEQPHCRPESTIYPAALKDLDIPYFNCPAVVEFPVNTNLLKLSAEAAALSKNNSGIEYKGGTIPNVSLSFGIGKSNITEPGLYGNPYFKTADGNISQSGNNYAGSYADDELVPITKIPPFELEPLDKKLLPKKPGSLSAFDKKALAEANIYRQLLNKKLKTDCSFIVGQGTLEFEEPKLIVGRGELTFEGKTYIYDEAKDDWIEKTETKFIVGVGELIFEELPPEQPVKPSMLETVISNGMQMITKAGSTIINLFK</sequence>
<evidence type="ECO:0000256" key="1">
    <source>
        <dbReference type="PROSITE-ProRule" id="PRU00339"/>
    </source>
</evidence>
<evidence type="ECO:0000313" key="3">
    <source>
        <dbReference type="EMBL" id="QNA46388.1"/>
    </source>
</evidence>
<proteinExistence type="predicted"/>
<gene>
    <name evidence="3" type="ORF">H4075_09515</name>
</gene>
<dbReference type="Gene3D" id="1.25.40.10">
    <property type="entry name" value="Tetratricopeptide repeat domain"/>
    <property type="match status" value="1"/>
</dbReference>
<protein>
    <recommendedName>
        <fullName evidence="5">Tetratricopeptide repeat protein</fullName>
    </recommendedName>
</protein>
<keyword evidence="2" id="KW-0175">Coiled coil</keyword>
<name>A0A7G5XLN5_9BACT</name>
<evidence type="ECO:0008006" key="5">
    <source>
        <dbReference type="Google" id="ProtNLM"/>
    </source>
</evidence>
<evidence type="ECO:0000256" key="2">
    <source>
        <dbReference type="SAM" id="Coils"/>
    </source>
</evidence>
<dbReference type="AlphaFoldDB" id="A0A7G5XLN5"/>
<keyword evidence="4" id="KW-1185">Reference proteome</keyword>
<evidence type="ECO:0000313" key="4">
    <source>
        <dbReference type="Proteomes" id="UP000515344"/>
    </source>
</evidence>
<keyword evidence="1" id="KW-0802">TPR repeat</keyword>
<dbReference type="InterPro" id="IPR019734">
    <property type="entry name" value="TPR_rpt"/>
</dbReference>
<dbReference type="InterPro" id="IPR011990">
    <property type="entry name" value="TPR-like_helical_dom_sf"/>
</dbReference>
<dbReference type="Proteomes" id="UP000515344">
    <property type="component" value="Chromosome"/>
</dbReference>
<organism evidence="3 4">
    <name type="scientific">Lacibacter sediminis</name>
    <dbReference type="NCBI Taxonomy" id="2760713"/>
    <lineage>
        <taxon>Bacteria</taxon>
        <taxon>Pseudomonadati</taxon>
        <taxon>Bacteroidota</taxon>
        <taxon>Chitinophagia</taxon>
        <taxon>Chitinophagales</taxon>
        <taxon>Chitinophagaceae</taxon>
        <taxon>Lacibacter</taxon>
    </lineage>
</organism>
<dbReference type="PROSITE" id="PS50005">
    <property type="entry name" value="TPR"/>
    <property type="match status" value="1"/>
</dbReference>
<dbReference type="KEGG" id="lacs:H4075_09515"/>
<reference evidence="4" key="1">
    <citation type="submission" date="2020-08" db="EMBL/GenBank/DDBJ databases">
        <title>Lacibacter sp. S13-6-6 genome sequencing.</title>
        <authorList>
            <person name="Jin L."/>
        </authorList>
    </citation>
    <scope>NUCLEOTIDE SEQUENCE [LARGE SCALE GENOMIC DNA]</scope>
    <source>
        <strain evidence="4">S13-6-6</strain>
    </source>
</reference>